<dbReference type="Proteomes" id="UP000216101">
    <property type="component" value="Unassembled WGS sequence"/>
</dbReference>
<gene>
    <name evidence="3" type="ORF">CBP51_19875</name>
</gene>
<dbReference type="InterPro" id="IPR002102">
    <property type="entry name" value="Cohesin_dom"/>
</dbReference>
<feature type="chain" id="PRO_5013057335" description="Cohesin domain-containing protein" evidence="1">
    <location>
        <begin position="22"/>
        <end position="198"/>
    </location>
</feature>
<organism evidence="3 4">
    <name type="scientific">Cellvibrio mixtus</name>
    <dbReference type="NCBI Taxonomy" id="39650"/>
    <lineage>
        <taxon>Bacteria</taxon>
        <taxon>Pseudomonadati</taxon>
        <taxon>Pseudomonadota</taxon>
        <taxon>Gammaproteobacteria</taxon>
        <taxon>Cellvibrionales</taxon>
        <taxon>Cellvibrionaceae</taxon>
        <taxon>Cellvibrio</taxon>
    </lineage>
</organism>
<dbReference type="Gene3D" id="2.60.40.680">
    <property type="match status" value="1"/>
</dbReference>
<sequence length="198" mass="20855">MKNLLAGLLTLGLSFSLNANAINIDLIADHATINIGENVEVQVRISGLDGELALGAYDVNFNYDASLFSINTIIWGDSQGNQLDLSGSGSLQDTSSGIGWLNLFELSFDDVLTLELLQESEFTLFSVLLNAIAIGSGDFSLTANTLGDGSGNELFLDSINGVNINVNGASVPEPSSLLLLIGVLAMLVLRTKLPHSPT</sequence>
<dbReference type="Pfam" id="PF00963">
    <property type="entry name" value="Cohesin"/>
    <property type="match status" value="1"/>
</dbReference>
<dbReference type="SUPFAM" id="SSF49384">
    <property type="entry name" value="Carbohydrate-binding domain"/>
    <property type="match status" value="1"/>
</dbReference>
<dbReference type="InterPro" id="IPR013424">
    <property type="entry name" value="Ice-binding_C"/>
</dbReference>
<dbReference type="AlphaFoldDB" id="A0A266Q1A8"/>
<dbReference type="NCBIfam" id="TIGR02595">
    <property type="entry name" value="PEP_CTERM"/>
    <property type="match status" value="1"/>
</dbReference>
<dbReference type="EMBL" id="NHNI01000004">
    <property type="protein sequence ID" value="OZY83658.1"/>
    <property type="molecule type" value="Genomic_DNA"/>
</dbReference>
<keyword evidence="1" id="KW-0732">Signal</keyword>
<feature type="domain" description="Cohesin" evidence="2">
    <location>
        <begin position="31"/>
        <end position="73"/>
    </location>
</feature>
<name>A0A266Q1A8_9GAMM</name>
<feature type="signal peptide" evidence="1">
    <location>
        <begin position="1"/>
        <end position="21"/>
    </location>
</feature>
<dbReference type="RefSeq" id="WP_094986294.1">
    <property type="nucleotide sequence ID" value="NZ_NHNI01000004.1"/>
</dbReference>
<dbReference type="GO" id="GO:0030246">
    <property type="term" value="F:carbohydrate binding"/>
    <property type="evidence" value="ECO:0007669"/>
    <property type="project" value="InterPro"/>
</dbReference>
<evidence type="ECO:0000313" key="3">
    <source>
        <dbReference type="EMBL" id="OZY83658.1"/>
    </source>
</evidence>
<reference evidence="4" key="1">
    <citation type="submission" date="2017-05" db="EMBL/GenBank/DDBJ databases">
        <authorList>
            <person name="Barney B.M."/>
        </authorList>
    </citation>
    <scope>NUCLEOTIDE SEQUENCE [LARGE SCALE GENOMIC DNA]</scope>
    <source>
        <strain evidence="4">PSBB022</strain>
    </source>
</reference>
<dbReference type="CDD" id="cd08547">
    <property type="entry name" value="Type_II_cohesin"/>
    <property type="match status" value="1"/>
</dbReference>
<dbReference type="InterPro" id="IPR008965">
    <property type="entry name" value="CBM2/CBM3_carb-bd_dom_sf"/>
</dbReference>
<dbReference type="GO" id="GO:0000272">
    <property type="term" value="P:polysaccharide catabolic process"/>
    <property type="evidence" value="ECO:0007669"/>
    <property type="project" value="InterPro"/>
</dbReference>
<evidence type="ECO:0000256" key="1">
    <source>
        <dbReference type="SAM" id="SignalP"/>
    </source>
</evidence>
<protein>
    <recommendedName>
        <fullName evidence="2">Cohesin domain-containing protein</fullName>
    </recommendedName>
</protein>
<evidence type="ECO:0000313" key="4">
    <source>
        <dbReference type="Proteomes" id="UP000216101"/>
    </source>
</evidence>
<comment type="caution">
    <text evidence="3">The sequence shown here is derived from an EMBL/GenBank/DDBJ whole genome shotgun (WGS) entry which is preliminary data.</text>
</comment>
<accession>A0A266Q1A8</accession>
<keyword evidence="4" id="KW-1185">Reference proteome</keyword>
<evidence type="ECO:0000259" key="2">
    <source>
        <dbReference type="Pfam" id="PF00963"/>
    </source>
</evidence>
<proteinExistence type="predicted"/>